<evidence type="ECO:0000256" key="6">
    <source>
        <dbReference type="SAM" id="Phobius"/>
    </source>
</evidence>
<keyword evidence="6" id="KW-0812">Transmembrane</keyword>
<dbReference type="SMART" id="SM00387">
    <property type="entry name" value="HATPase_c"/>
    <property type="match status" value="1"/>
</dbReference>
<dbReference type="InterPro" id="IPR004358">
    <property type="entry name" value="Sig_transdc_His_kin-like_C"/>
</dbReference>
<dbReference type="PRINTS" id="PR00344">
    <property type="entry name" value="BCTRLSENSOR"/>
</dbReference>
<keyword evidence="6" id="KW-1133">Transmembrane helix</keyword>
<dbReference type="CDD" id="cd00082">
    <property type="entry name" value="HisKA"/>
    <property type="match status" value="1"/>
</dbReference>
<feature type="domain" description="Histidine kinase" evidence="7">
    <location>
        <begin position="339"/>
        <end position="561"/>
    </location>
</feature>
<dbReference type="InterPro" id="IPR005467">
    <property type="entry name" value="His_kinase_dom"/>
</dbReference>
<dbReference type="PANTHER" id="PTHR43047:SF72">
    <property type="entry name" value="OSMOSENSING HISTIDINE PROTEIN KINASE SLN1"/>
    <property type="match status" value="1"/>
</dbReference>
<dbReference type="InterPro" id="IPR003594">
    <property type="entry name" value="HATPase_dom"/>
</dbReference>
<dbReference type="Pfam" id="PF00512">
    <property type="entry name" value="HisKA"/>
    <property type="match status" value="1"/>
</dbReference>
<reference evidence="8 9" key="1">
    <citation type="submission" date="2017-07" db="EMBL/GenBank/DDBJ databases">
        <title>Elstera cyanobacteriorum sp. nov., a novel bacterium isolated from cyanobacterial aggregates in a eutrophic lake.</title>
        <authorList>
            <person name="Cai H."/>
        </authorList>
    </citation>
    <scope>NUCLEOTIDE SEQUENCE [LARGE SCALE GENOMIC DNA]</scope>
    <source>
        <strain evidence="8 9">TH019</strain>
    </source>
</reference>
<keyword evidence="3" id="KW-0597">Phosphoprotein</keyword>
<gene>
    <name evidence="8" type="ORF">CHR90_06065</name>
</gene>
<dbReference type="Pfam" id="PF02518">
    <property type="entry name" value="HATPase_c"/>
    <property type="match status" value="1"/>
</dbReference>
<feature type="transmembrane region" description="Helical" evidence="6">
    <location>
        <begin position="25"/>
        <end position="43"/>
    </location>
</feature>
<dbReference type="EC" id="2.7.13.3" evidence="2"/>
<feature type="transmembrane region" description="Helical" evidence="6">
    <location>
        <begin position="49"/>
        <end position="70"/>
    </location>
</feature>
<sequence>MSSTAVGSNRYHAEVLRLFLKQTPINSGVTATAALVVMAQFVFSDYLSPVGFALSLVWAGLHLGGSLWHYRRWRLSQGKARILTRSRFRRLARRSVWGSGISGALWGASCLFMQEAPPLDQYIVALAVASIMSGSVTTLGALRYAAYAFQTAGMLPWAVFFAVQGGVHWTLAILAAVYWVAMTLSVRRVNATYREAIVARGAQARLSRHLARLREEWLTVASVTDAVALFDAQNRLILWNRAMETLLSAVPSLGMGFEAFLTLAPWQRTPLAEGTIGQWSADFAVGDGRYMQSILAQRGAWRVLCHRDVSALKARELSLDAERARAVRADRAKSTFLATMSHELRTPLNAIMGFSEVIRDGHVSDPRRIANYAGDIHQSAAHLLAIINDILDIARIENAEIVLHRAPIPMAELVAETARISSGQARRLGVTVHARGGDDWPLIIGDRTRLAQAICNFLSNAVKVSQSGQIVQMTARISEEGRYLLTVRDTGPGIPPERLPDLFRPFATFDDRDAYRAAGERGTGLGLAITKDLLDAHGIAISIETQVGTGTSVTLDFTPCIELPRDAEPGDL</sequence>
<dbReference type="Gene3D" id="3.30.565.10">
    <property type="entry name" value="Histidine kinase-like ATPase, C-terminal domain"/>
    <property type="match status" value="1"/>
</dbReference>
<feature type="transmembrane region" description="Helical" evidence="6">
    <location>
        <begin position="121"/>
        <end position="142"/>
    </location>
</feature>
<dbReference type="RefSeq" id="WP_094408106.1">
    <property type="nucleotide sequence ID" value="NZ_BMJZ01000006.1"/>
</dbReference>
<evidence type="ECO:0000313" key="9">
    <source>
        <dbReference type="Proteomes" id="UP000216361"/>
    </source>
</evidence>
<dbReference type="PANTHER" id="PTHR43047">
    <property type="entry name" value="TWO-COMPONENT HISTIDINE PROTEIN KINASE"/>
    <property type="match status" value="1"/>
</dbReference>
<dbReference type="Proteomes" id="UP000216361">
    <property type="component" value="Unassembled WGS sequence"/>
</dbReference>
<evidence type="ECO:0000259" key="7">
    <source>
        <dbReference type="PROSITE" id="PS50109"/>
    </source>
</evidence>
<dbReference type="AlphaFoldDB" id="A0A255XRQ2"/>
<dbReference type="InterPro" id="IPR036097">
    <property type="entry name" value="HisK_dim/P_sf"/>
</dbReference>
<evidence type="ECO:0000256" key="3">
    <source>
        <dbReference type="ARBA" id="ARBA00022553"/>
    </source>
</evidence>
<keyword evidence="5" id="KW-0418">Kinase</keyword>
<dbReference type="OrthoDB" id="9801651at2"/>
<dbReference type="GO" id="GO:0005886">
    <property type="term" value="C:plasma membrane"/>
    <property type="evidence" value="ECO:0007669"/>
    <property type="project" value="TreeGrafter"/>
</dbReference>
<dbReference type="InterPro" id="IPR003661">
    <property type="entry name" value="HisK_dim/P_dom"/>
</dbReference>
<dbReference type="GO" id="GO:0000155">
    <property type="term" value="F:phosphorelay sensor kinase activity"/>
    <property type="evidence" value="ECO:0007669"/>
    <property type="project" value="InterPro"/>
</dbReference>
<dbReference type="EMBL" id="NOXS01000030">
    <property type="protein sequence ID" value="OYQ19687.1"/>
    <property type="molecule type" value="Genomic_DNA"/>
</dbReference>
<dbReference type="SMART" id="SM00388">
    <property type="entry name" value="HisKA"/>
    <property type="match status" value="1"/>
</dbReference>
<dbReference type="GO" id="GO:0009927">
    <property type="term" value="F:histidine phosphotransfer kinase activity"/>
    <property type="evidence" value="ECO:0007669"/>
    <property type="project" value="TreeGrafter"/>
</dbReference>
<protein>
    <recommendedName>
        <fullName evidence="2">histidine kinase</fullName>
        <ecNumber evidence="2">2.7.13.3</ecNumber>
    </recommendedName>
</protein>
<comment type="catalytic activity">
    <reaction evidence="1">
        <text>ATP + protein L-histidine = ADP + protein N-phospho-L-histidine.</text>
        <dbReference type="EC" id="2.7.13.3"/>
    </reaction>
</comment>
<evidence type="ECO:0000256" key="2">
    <source>
        <dbReference type="ARBA" id="ARBA00012438"/>
    </source>
</evidence>
<keyword evidence="6" id="KW-0472">Membrane</keyword>
<evidence type="ECO:0000256" key="1">
    <source>
        <dbReference type="ARBA" id="ARBA00000085"/>
    </source>
</evidence>
<keyword evidence="4" id="KW-0808">Transferase</keyword>
<comment type="caution">
    <text evidence="8">The sequence shown here is derived from an EMBL/GenBank/DDBJ whole genome shotgun (WGS) entry which is preliminary data.</text>
</comment>
<dbReference type="InterPro" id="IPR036890">
    <property type="entry name" value="HATPase_C_sf"/>
</dbReference>
<feature type="transmembrane region" description="Helical" evidence="6">
    <location>
        <begin position="91"/>
        <end position="109"/>
    </location>
</feature>
<proteinExistence type="predicted"/>
<organism evidence="8 9">
    <name type="scientific">Elstera cyanobacteriorum</name>
    <dbReference type="NCBI Taxonomy" id="2022747"/>
    <lineage>
        <taxon>Bacteria</taxon>
        <taxon>Pseudomonadati</taxon>
        <taxon>Pseudomonadota</taxon>
        <taxon>Alphaproteobacteria</taxon>
        <taxon>Rhodospirillales</taxon>
        <taxon>Rhodospirillaceae</taxon>
        <taxon>Elstera</taxon>
    </lineage>
</organism>
<accession>A0A255XRQ2</accession>
<dbReference type="Gene3D" id="1.10.287.130">
    <property type="match status" value="1"/>
</dbReference>
<name>A0A255XRQ2_9PROT</name>
<keyword evidence="9" id="KW-1185">Reference proteome</keyword>
<dbReference type="SUPFAM" id="SSF55874">
    <property type="entry name" value="ATPase domain of HSP90 chaperone/DNA topoisomerase II/histidine kinase"/>
    <property type="match status" value="1"/>
</dbReference>
<evidence type="ECO:0000313" key="8">
    <source>
        <dbReference type="EMBL" id="OYQ19687.1"/>
    </source>
</evidence>
<dbReference type="SUPFAM" id="SSF47384">
    <property type="entry name" value="Homodimeric domain of signal transducing histidine kinase"/>
    <property type="match status" value="1"/>
</dbReference>
<feature type="transmembrane region" description="Helical" evidence="6">
    <location>
        <begin position="154"/>
        <end position="181"/>
    </location>
</feature>
<evidence type="ECO:0000256" key="5">
    <source>
        <dbReference type="ARBA" id="ARBA00022777"/>
    </source>
</evidence>
<evidence type="ECO:0000256" key="4">
    <source>
        <dbReference type="ARBA" id="ARBA00022679"/>
    </source>
</evidence>
<dbReference type="PROSITE" id="PS50109">
    <property type="entry name" value="HIS_KIN"/>
    <property type="match status" value="1"/>
</dbReference>